<feature type="transmembrane region" description="Helical" evidence="1">
    <location>
        <begin position="12"/>
        <end position="33"/>
    </location>
</feature>
<feature type="transmembrane region" description="Helical" evidence="1">
    <location>
        <begin position="68"/>
        <end position="87"/>
    </location>
</feature>
<evidence type="ECO:0000313" key="2">
    <source>
        <dbReference type="EMBL" id="GAD30626.1"/>
    </source>
</evidence>
<dbReference type="RefSeq" id="WP_008986276.1">
    <property type="nucleotide sequence ID" value="NZ_DF196819.1"/>
</dbReference>
<feature type="transmembrane region" description="Helical" evidence="1">
    <location>
        <begin position="39"/>
        <end position="56"/>
    </location>
</feature>
<evidence type="ECO:0000313" key="3">
    <source>
        <dbReference type="Proteomes" id="UP000030675"/>
    </source>
</evidence>
<gene>
    <name evidence="2" type="ORF">PLEI_2282</name>
</gene>
<accession>A0A0U1P7C6</accession>
<organism evidence="2 3">
    <name type="scientific">Photobacterium leiognathi lrivu.4.1</name>
    <dbReference type="NCBI Taxonomy" id="1248232"/>
    <lineage>
        <taxon>Bacteria</taxon>
        <taxon>Pseudomonadati</taxon>
        <taxon>Pseudomonadota</taxon>
        <taxon>Gammaproteobacteria</taxon>
        <taxon>Vibrionales</taxon>
        <taxon>Vibrionaceae</taxon>
        <taxon>Photobacterium</taxon>
    </lineage>
</organism>
<keyword evidence="1" id="KW-0472">Membrane</keyword>
<evidence type="ECO:0000256" key="1">
    <source>
        <dbReference type="SAM" id="Phobius"/>
    </source>
</evidence>
<keyword evidence="1" id="KW-1133">Transmembrane helix</keyword>
<reference evidence="3" key="1">
    <citation type="submission" date="2012-12" db="EMBL/GenBank/DDBJ databases">
        <title>Genome Sequence of Photobacterium leiognathi lrivu.4.1.</title>
        <authorList>
            <person name="Urbanczyk H."/>
            <person name="Ogura Y."/>
            <person name="Hayashi T."/>
            <person name="Dunlap P.V."/>
        </authorList>
    </citation>
    <scope>NUCLEOTIDE SEQUENCE [LARGE SCALE GENOMIC DNA]</scope>
    <source>
        <strain evidence="3">lrivu.4.1</strain>
    </source>
</reference>
<dbReference type="Pfam" id="PF09842">
    <property type="entry name" value="DUF2069"/>
    <property type="match status" value="1"/>
</dbReference>
<dbReference type="EMBL" id="DF196819">
    <property type="protein sequence ID" value="GAD30626.1"/>
    <property type="molecule type" value="Genomic_DNA"/>
</dbReference>
<keyword evidence="1" id="KW-0812">Transmembrane</keyword>
<sequence>MPPMQPRTLFVHRFALCANLSLMLWVALWQIVISPHPHLNNWVMAALWILPMLLPLRGMLAAKPYTHAWSNFILMFYFLHALTILTIDEGERWLAAIEFVIVSVAFLSNILFARLRAKELGIKLQRLSQVEREERERFEPPKE</sequence>
<dbReference type="Proteomes" id="UP000030675">
    <property type="component" value="Unassembled WGS sequence"/>
</dbReference>
<feature type="transmembrane region" description="Helical" evidence="1">
    <location>
        <begin position="93"/>
        <end position="113"/>
    </location>
</feature>
<proteinExistence type="predicted"/>
<protein>
    <submittedName>
        <fullName evidence="2">Putative membrane protein</fullName>
    </submittedName>
</protein>
<name>A0A0U1P7C6_PHOLE</name>
<dbReference type="AlphaFoldDB" id="A0A0U1P7C6"/>
<dbReference type="InterPro" id="IPR018643">
    <property type="entry name" value="DUF2069_membrane"/>
</dbReference>
<dbReference type="HOGENOM" id="CLU_122357_1_1_6"/>
<dbReference type="eggNOG" id="COG3308">
    <property type="taxonomic scope" value="Bacteria"/>
</dbReference>